<dbReference type="InterPro" id="IPR025640">
    <property type="entry name" value="GYF_2"/>
</dbReference>
<keyword evidence="2" id="KW-0812">Transmembrane</keyword>
<name>A0A9X1XV83_9FLAO</name>
<dbReference type="EMBL" id="JALNUB010000018">
    <property type="protein sequence ID" value="MCK8143346.1"/>
    <property type="molecule type" value="Genomic_DNA"/>
</dbReference>
<keyword evidence="5" id="KW-1185">Reference proteome</keyword>
<comment type="caution">
    <text evidence="4">The sequence shown here is derived from an EMBL/GenBank/DDBJ whole genome shotgun (WGS) entry which is preliminary data.</text>
</comment>
<keyword evidence="1" id="KW-0175">Coiled coil</keyword>
<feature type="transmembrane region" description="Helical" evidence="2">
    <location>
        <begin position="97"/>
        <end position="117"/>
    </location>
</feature>
<gene>
    <name evidence="4" type="ORF">MW871_15755</name>
</gene>
<feature type="domain" description="GYF" evidence="3">
    <location>
        <begin position="5"/>
        <end position="50"/>
    </location>
</feature>
<reference evidence="4" key="1">
    <citation type="submission" date="2022-04" db="EMBL/GenBank/DDBJ databases">
        <title>Flavobacterium pygoscelis sp. nov. isolated from Chinstrap chick (Pygoscelis antarcticus).</title>
        <authorList>
            <person name="Irgang R."/>
            <person name="Poblete-Morales M."/>
            <person name="Avendano-Herrera R."/>
        </authorList>
    </citation>
    <scope>NUCLEOTIDE SEQUENCE</scope>
    <source>
        <strain evidence="4">I-SCBP12n</strain>
    </source>
</reference>
<dbReference type="Pfam" id="PF14237">
    <property type="entry name" value="GYF_2"/>
    <property type="match status" value="1"/>
</dbReference>
<accession>A0A9X1XV83</accession>
<evidence type="ECO:0000313" key="4">
    <source>
        <dbReference type="EMBL" id="MCK8143346.1"/>
    </source>
</evidence>
<protein>
    <submittedName>
        <fullName evidence="4">GYF domain-containing protein</fullName>
    </submittedName>
</protein>
<dbReference type="Proteomes" id="UP001139260">
    <property type="component" value="Unassembled WGS sequence"/>
</dbReference>
<dbReference type="RefSeq" id="WP_248429352.1">
    <property type="nucleotide sequence ID" value="NZ_JALNUB010000018.1"/>
</dbReference>
<evidence type="ECO:0000259" key="3">
    <source>
        <dbReference type="Pfam" id="PF14237"/>
    </source>
</evidence>
<feature type="coiled-coil region" evidence="1">
    <location>
        <begin position="122"/>
        <end position="182"/>
    </location>
</feature>
<evidence type="ECO:0000313" key="5">
    <source>
        <dbReference type="Proteomes" id="UP001139260"/>
    </source>
</evidence>
<dbReference type="AlphaFoldDB" id="A0A9X1XV83"/>
<keyword evidence="2" id="KW-1133">Transmembrane helix</keyword>
<organism evidence="4 5">
    <name type="scientific">Flavobacterium pygoscelis</name>
    <dbReference type="NCBI Taxonomy" id="2893176"/>
    <lineage>
        <taxon>Bacteria</taxon>
        <taxon>Pseudomonadati</taxon>
        <taxon>Bacteroidota</taxon>
        <taxon>Flavobacteriia</taxon>
        <taxon>Flavobacteriales</taxon>
        <taxon>Flavobacteriaceae</taxon>
        <taxon>Flavobacterium</taxon>
    </lineage>
</organism>
<keyword evidence="2" id="KW-0472">Membrane</keyword>
<sequence>SMNSYYIHNGTESTGPFDFDELKAKMIAKTTPVWCAGMEDWKYAGEITELQPLFVIVPPLINNFVTPTTQTEIGSLEETETTEPTANSKILGINKTFFYVLIALVTLFIASSVFTYFENKRSAELEQKNTRTEKENLQFQLQEKTIKEQKNQIIEQEKIAFEKVLKERKATLNSRLVEVQEKLFKSVSALEQAKNKLNKAQDFQFLRCATQREQEINSSQKEIDSLDNEVVELKKEMDHISLELEKIKI</sequence>
<feature type="coiled-coil region" evidence="1">
    <location>
        <begin position="209"/>
        <end position="243"/>
    </location>
</feature>
<evidence type="ECO:0000256" key="1">
    <source>
        <dbReference type="SAM" id="Coils"/>
    </source>
</evidence>
<proteinExistence type="predicted"/>
<evidence type="ECO:0000256" key="2">
    <source>
        <dbReference type="SAM" id="Phobius"/>
    </source>
</evidence>
<feature type="non-terminal residue" evidence="4">
    <location>
        <position position="1"/>
    </location>
</feature>